<dbReference type="SUPFAM" id="SSF55120">
    <property type="entry name" value="Pseudouridine synthase"/>
    <property type="match status" value="1"/>
</dbReference>
<evidence type="ECO:0000256" key="5">
    <source>
        <dbReference type="HAMAP-Rule" id="MF_01080"/>
    </source>
</evidence>
<evidence type="ECO:0000256" key="3">
    <source>
        <dbReference type="ARBA" id="ARBA00022694"/>
    </source>
</evidence>
<comment type="similarity">
    <text evidence="2 5">Belongs to the pseudouridine synthase TruB family. Type 1 subfamily.</text>
</comment>
<dbReference type="Pfam" id="PF16198">
    <property type="entry name" value="TruB_C_2"/>
    <property type="match status" value="1"/>
</dbReference>
<dbReference type="Gene3D" id="3.30.2350.10">
    <property type="entry name" value="Pseudouridine synthase"/>
    <property type="match status" value="1"/>
</dbReference>
<dbReference type="GO" id="GO:0031119">
    <property type="term" value="P:tRNA pseudouridine synthesis"/>
    <property type="evidence" value="ECO:0007669"/>
    <property type="project" value="UniProtKB-UniRule"/>
</dbReference>
<keyword evidence="4 5" id="KW-0413">Isomerase</keyword>
<dbReference type="GO" id="GO:0003723">
    <property type="term" value="F:RNA binding"/>
    <property type="evidence" value="ECO:0007669"/>
    <property type="project" value="InterPro"/>
</dbReference>
<comment type="function">
    <text evidence="5">Responsible for synthesis of pseudouridine from uracil-55 in the psi GC loop of transfer RNAs.</text>
</comment>
<dbReference type="HAMAP" id="MF_01080">
    <property type="entry name" value="TruB_bact"/>
    <property type="match status" value="1"/>
</dbReference>
<feature type="active site" description="Nucleophile" evidence="5">
    <location>
        <position position="40"/>
    </location>
</feature>
<proteinExistence type="inferred from homology"/>
<comment type="catalytic activity">
    <reaction evidence="1 5">
        <text>uridine(55) in tRNA = pseudouridine(55) in tRNA</text>
        <dbReference type="Rhea" id="RHEA:42532"/>
        <dbReference type="Rhea" id="RHEA-COMP:10101"/>
        <dbReference type="Rhea" id="RHEA-COMP:10102"/>
        <dbReference type="ChEBI" id="CHEBI:65314"/>
        <dbReference type="ChEBI" id="CHEBI:65315"/>
        <dbReference type="EC" id="5.4.99.25"/>
    </reaction>
</comment>
<dbReference type="GO" id="GO:0160148">
    <property type="term" value="F:tRNA pseudouridine(55) synthase activity"/>
    <property type="evidence" value="ECO:0007669"/>
    <property type="project" value="UniProtKB-EC"/>
</dbReference>
<organism evidence="8 9">
    <name type="scientific">Candidatus Galligastranaerophilus intestinavium</name>
    <dbReference type="NCBI Taxonomy" id="2840836"/>
    <lineage>
        <taxon>Bacteria</taxon>
        <taxon>Candidatus Galligastranaerophilus</taxon>
    </lineage>
</organism>
<evidence type="ECO:0000259" key="6">
    <source>
        <dbReference type="Pfam" id="PF01509"/>
    </source>
</evidence>
<keyword evidence="3 5" id="KW-0819">tRNA processing</keyword>
<feature type="domain" description="Pseudouridine synthase II N-terminal" evidence="6">
    <location>
        <begin position="25"/>
        <end position="173"/>
    </location>
</feature>
<dbReference type="EMBL" id="DVJQ01000050">
    <property type="protein sequence ID" value="HIS74601.1"/>
    <property type="molecule type" value="Genomic_DNA"/>
</dbReference>
<dbReference type="InterPro" id="IPR032819">
    <property type="entry name" value="TruB_C"/>
</dbReference>
<evidence type="ECO:0000256" key="2">
    <source>
        <dbReference type="ARBA" id="ARBA00005642"/>
    </source>
</evidence>
<gene>
    <name evidence="5 8" type="primary">truB</name>
    <name evidence="8" type="ORF">IAA86_06240</name>
</gene>
<dbReference type="Proteomes" id="UP000886865">
    <property type="component" value="Unassembled WGS sequence"/>
</dbReference>
<evidence type="ECO:0000256" key="1">
    <source>
        <dbReference type="ARBA" id="ARBA00000385"/>
    </source>
</evidence>
<dbReference type="PANTHER" id="PTHR13767">
    <property type="entry name" value="TRNA-PSEUDOURIDINE SYNTHASE"/>
    <property type="match status" value="1"/>
</dbReference>
<evidence type="ECO:0000259" key="7">
    <source>
        <dbReference type="Pfam" id="PF16198"/>
    </source>
</evidence>
<dbReference type="GO" id="GO:1990481">
    <property type="term" value="P:mRNA pseudouridine synthesis"/>
    <property type="evidence" value="ECO:0007669"/>
    <property type="project" value="TreeGrafter"/>
</dbReference>
<protein>
    <recommendedName>
        <fullName evidence="5">tRNA pseudouridine synthase B</fullName>
        <ecNumber evidence="5">5.4.99.25</ecNumber>
    </recommendedName>
    <alternativeName>
        <fullName evidence="5">tRNA pseudouridine(55) synthase</fullName>
        <shortName evidence="5">Psi55 synthase</shortName>
    </alternativeName>
    <alternativeName>
        <fullName evidence="5">tRNA pseudouridylate synthase</fullName>
    </alternativeName>
    <alternativeName>
        <fullName evidence="5">tRNA-uridine isomerase</fullName>
    </alternativeName>
</protein>
<dbReference type="InterPro" id="IPR014780">
    <property type="entry name" value="tRNA_psdUridine_synth_TruB"/>
</dbReference>
<evidence type="ECO:0000313" key="9">
    <source>
        <dbReference type="Proteomes" id="UP000886865"/>
    </source>
</evidence>
<dbReference type="PANTHER" id="PTHR13767:SF2">
    <property type="entry name" value="PSEUDOURIDYLATE SYNTHASE TRUB1"/>
    <property type="match status" value="1"/>
</dbReference>
<evidence type="ECO:0000256" key="4">
    <source>
        <dbReference type="ARBA" id="ARBA00023235"/>
    </source>
</evidence>
<dbReference type="NCBIfam" id="TIGR00431">
    <property type="entry name" value="TruB"/>
    <property type="match status" value="1"/>
</dbReference>
<name>A0A9D1JY10_9BACT</name>
<comment type="caution">
    <text evidence="8">The sequence shown here is derived from an EMBL/GenBank/DDBJ whole genome shotgun (WGS) entry which is preliminary data.</text>
</comment>
<reference evidence="8" key="1">
    <citation type="submission" date="2020-10" db="EMBL/GenBank/DDBJ databases">
        <authorList>
            <person name="Gilroy R."/>
        </authorList>
    </citation>
    <scope>NUCLEOTIDE SEQUENCE</scope>
    <source>
        <strain evidence="8">CHK152-2871</strain>
    </source>
</reference>
<dbReference type="InterPro" id="IPR002501">
    <property type="entry name" value="PsdUridine_synth_N"/>
</dbReference>
<feature type="domain" description="tRNA pseudouridylate synthase B C-terminal" evidence="7">
    <location>
        <begin position="174"/>
        <end position="236"/>
    </location>
</feature>
<dbReference type="Pfam" id="PF01509">
    <property type="entry name" value="TruB_N"/>
    <property type="match status" value="1"/>
</dbReference>
<sequence>MTPSYFLNVYKDKGMTSFDVIYKLRKILNIKKIGHSGTLDPLASGVLQVAVGNCSRLLEYLDDDKEYLADIKFGYSSTTDDDEGEKTFINEPKFEKSELLKILKLFEGKIQQIPPKYSAIKVGGKKLCDIARKNEQMPQIKPRSVEIYKISLEEFKPSKSAKIRVCCSKGTYIRSLVRDIGDKLLCGAYMSDLVRVRAGNFFLENSSVIADDIEKHAINPIDALNLNKIVLTQEEYVKVINGNPIAFRGVKTNDKKFMLIFNNSLVSIANLSDNILKMEKVLK</sequence>
<dbReference type="AlphaFoldDB" id="A0A9D1JY10"/>
<dbReference type="EC" id="5.4.99.25" evidence="5"/>
<evidence type="ECO:0000313" key="8">
    <source>
        <dbReference type="EMBL" id="HIS74601.1"/>
    </source>
</evidence>
<dbReference type="InterPro" id="IPR020103">
    <property type="entry name" value="PsdUridine_synth_cat_dom_sf"/>
</dbReference>
<reference evidence="8" key="2">
    <citation type="journal article" date="2021" name="PeerJ">
        <title>Extensive microbial diversity within the chicken gut microbiome revealed by metagenomics and culture.</title>
        <authorList>
            <person name="Gilroy R."/>
            <person name="Ravi A."/>
            <person name="Getino M."/>
            <person name="Pursley I."/>
            <person name="Horton D.L."/>
            <person name="Alikhan N.F."/>
            <person name="Baker D."/>
            <person name="Gharbi K."/>
            <person name="Hall N."/>
            <person name="Watson M."/>
            <person name="Adriaenssens E.M."/>
            <person name="Foster-Nyarko E."/>
            <person name="Jarju S."/>
            <person name="Secka A."/>
            <person name="Antonio M."/>
            <person name="Oren A."/>
            <person name="Chaudhuri R.R."/>
            <person name="La Ragione R."/>
            <person name="Hildebrand F."/>
            <person name="Pallen M.J."/>
        </authorList>
    </citation>
    <scope>NUCLEOTIDE SEQUENCE</scope>
    <source>
        <strain evidence="8">CHK152-2871</strain>
    </source>
</reference>
<accession>A0A9D1JY10</accession>
<dbReference type="CDD" id="cd02573">
    <property type="entry name" value="PseudoU_synth_EcTruB"/>
    <property type="match status" value="1"/>
</dbReference>